<dbReference type="EMBL" id="FPBO01000052">
    <property type="protein sequence ID" value="SFV16446.1"/>
    <property type="molecule type" value="Genomic_DNA"/>
</dbReference>
<dbReference type="Gene3D" id="3.60.20.30">
    <property type="entry name" value="(Glycosyl)asparaginase"/>
    <property type="match status" value="1"/>
</dbReference>
<dbReference type="PANTHER" id="PTHR10188">
    <property type="entry name" value="L-ASPARAGINASE"/>
    <property type="match status" value="1"/>
</dbReference>
<feature type="site" description="Cleavage; by autolysis" evidence="3">
    <location>
        <begin position="188"/>
        <end position="189"/>
    </location>
</feature>
<dbReference type="SUPFAM" id="SSF56235">
    <property type="entry name" value="N-terminal nucleophile aminohydrolases (Ntn hydrolases)"/>
    <property type="match status" value="1"/>
</dbReference>
<reference evidence="5" key="1">
    <citation type="submission" date="2016-10" db="EMBL/GenBank/DDBJ databases">
        <authorList>
            <person name="Varghese N."/>
            <person name="Submissions S."/>
        </authorList>
    </citation>
    <scope>NUCLEOTIDE SEQUENCE [LARGE SCALE GENOMIC DNA]</scope>
    <source>
        <strain evidence="5">CGMCC 1.11014</strain>
    </source>
</reference>
<evidence type="ECO:0000256" key="2">
    <source>
        <dbReference type="PIRSR" id="PIRSR600246-2"/>
    </source>
</evidence>
<accession>A0A1I7M3B5</accession>
<dbReference type="Proteomes" id="UP000199391">
    <property type="component" value="Unassembled WGS sequence"/>
</dbReference>
<protein>
    <submittedName>
        <fullName evidence="4">L-asparaginase/beta-aspartyl-peptidase (Threonine type)</fullName>
    </submittedName>
</protein>
<organism evidence="4 5">
    <name type="scientific">Pseudoduganella namucuonensis</name>
    <dbReference type="NCBI Taxonomy" id="1035707"/>
    <lineage>
        <taxon>Bacteria</taxon>
        <taxon>Pseudomonadati</taxon>
        <taxon>Pseudomonadota</taxon>
        <taxon>Betaproteobacteria</taxon>
        <taxon>Burkholderiales</taxon>
        <taxon>Oxalobacteraceae</taxon>
        <taxon>Telluria group</taxon>
        <taxon>Pseudoduganella</taxon>
    </lineage>
</organism>
<dbReference type="InterPro" id="IPR000246">
    <property type="entry name" value="Peptidase_T2"/>
</dbReference>
<proteinExistence type="predicted"/>
<evidence type="ECO:0000313" key="5">
    <source>
        <dbReference type="Proteomes" id="UP000199391"/>
    </source>
</evidence>
<feature type="active site" description="Nucleophile" evidence="1">
    <location>
        <position position="189"/>
    </location>
</feature>
<evidence type="ECO:0000313" key="4">
    <source>
        <dbReference type="EMBL" id="SFV16446.1"/>
    </source>
</evidence>
<name>A0A1I7M3B5_9BURK</name>
<dbReference type="InterPro" id="IPR029055">
    <property type="entry name" value="Ntn_hydrolases_N"/>
</dbReference>
<dbReference type="Pfam" id="PF01112">
    <property type="entry name" value="Asparaginase_2"/>
    <property type="match status" value="1"/>
</dbReference>
<feature type="binding site" evidence="2">
    <location>
        <begin position="239"/>
        <end position="242"/>
    </location>
    <ligand>
        <name>substrate</name>
    </ligand>
</feature>
<dbReference type="CDD" id="cd04703">
    <property type="entry name" value="Asparaginase_2_like_1"/>
    <property type="match status" value="1"/>
</dbReference>
<feature type="binding site" evidence="2">
    <location>
        <begin position="217"/>
        <end position="220"/>
    </location>
    <ligand>
        <name>substrate</name>
    </ligand>
</feature>
<dbReference type="OrthoDB" id="9780217at2"/>
<gene>
    <name evidence="4" type="ORF">SAMN05216552_10529</name>
</gene>
<dbReference type="STRING" id="1035707.SAMN05216552_10529"/>
<sequence>MQHATDYAPVIVVHGGAGANELDKDGCLAAARAGLDALGDGGLAAAVAAVAALEDDGRFNAGSGAVLCLDGKTVEMDAAVMDSLGALGAVACVRHVKNPVWLAHAVSRTPHWLLAGEGADSLARTLGLPPSGPPGERALRRHAKLLERLRGKIPELPGIDNGAFERFWNYETPAGAAGSGGANDGACDTVGAVVRDASGAFAVASSTGGSAPSLLGRVGDTPIIGGGFYAGPAGAVAATGLGEHIVRHLLAHTVYRWIEGGVPLAQALERGVGLFEPRVPIGLIAVGKTESGWRSNRDMPVAELRHD</sequence>
<evidence type="ECO:0000256" key="3">
    <source>
        <dbReference type="PIRSR" id="PIRSR600246-3"/>
    </source>
</evidence>
<dbReference type="AlphaFoldDB" id="A0A1I7M3B5"/>
<keyword evidence="5" id="KW-1185">Reference proteome</keyword>
<evidence type="ECO:0000256" key="1">
    <source>
        <dbReference type="PIRSR" id="PIRSR600246-1"/>
    </source>
</evidence>
<dbReference type="GO" id="GO:0016787">
    <property type="term" value="F:hydrolase activity"/>
    <property type="evidence" value="ECO:0007669"/>
    <property type="project" value="InterPro"/>
</dbReference>
<dbReference type="PANTHER" id="PTHR10188:SF13">
    <property type="entry name" value="ISOASPARTYL PEPTIDASE_L-ASPARAGINASE 2-RELATED"/>
    <property type="match status" value="1"/>
</dbReference>